<comment type="caution">
    <text evidence="7">The sequence shown here is derived from an EMBL/GenBank/DDBJ whole genome shotgun (WGS) entry which is preliminary data.</text>
</comment>
<organism evidence="7 8">
    <name type="scientific">Anaeramoeba ignava</name>
    <name type="common">Anaerobic marine amoeba</name>
    <dbReference type="NCBI Taxonomy" id="1746090"/>
    <lineage>
        <taxon>Eukaryota</taxon>
        <taxon>Metamonada</taxon>
        <taxon>Anaeramoebidae</taxon>
        <taxon>Anaeramoeba</taxon>
    </lineage>
</organism>
<dbReference type="Proteomes" id="UP001149090">
    <property type="component" value="Unassembled WGS sequence"/>
</dbReference>
<sequence length="3203" mass="378844">MFEKIIKIILNTYFNKFIKGFNQDDLKFSIWNGDISLTNIELNPDGFKKSKIPFELKNGFIGNLQIQIPWKHLSSKPTIIIIDKIEMIFTSFLDSKRDSKIQKELIQKEKKEKIERFEIMKKEINSNEEENEDFIKNITKQIINNTQISIENIHIKFEFEDGFEFEIFLDQFSIQSCDSNWNPSIPEIEPKILYKLLTFQNFKICWNSNEVLKIPKGFIKLKLDLNEEKPLIDIQFELIQKLFIQLEQNQLISIIQTSNKFLFNIRRTKFRKYSKPETNPIQNEEKINQKWWKFIFKCASHPLKKEYKKQNQYLIIISTISRNKYIKLWKQKLKLEKGKNKEIEKELQEQINHFEEILNVKDIIFFRKIAEKEYQKTVNEQQKIILKKKKEIQEELSKRNFLIRWFTRIESFEDSDEVKKVQVNLNNEEIIELFNSLGFDNSKKSFSFKFSFLISKGEVVISQLDSESEIYSKISEISFDQALIKFLYSHGYQKIESILKNFTIIDHFTHKTKYPLIISPMQKQDEQENFFESIIEFKKYNNEIDLNMKMKPLKVVYNPILISKFIQFFKKFRKIRTDEIQQFTKNQITIISQKALSYAIQNHKKFKLDIQIGSCLLLFPEKIKQNKDGALFVANLGDLSIKSDPKNLLNSENVDYISQKISDNLKKNDIENIEDNIFDIFEINISKVNSFIYPFEQYYFDQITNKEYQILPDIDISLLLEVSIFPKNINQFDRFKLKGSLPEINLEITSTKWINIQKIIKTLKTKTGAKFPQIIEFNDLKKANIFPNWQKMKINLTIPKISILLQEDEKPENIYNLLKFNLGNLEMNFSQYSFHKNFELKLETFQVEDLYSNQNEFMILSPEKEAFFIKGYQYEESSKNYTGFTYDLQMGFNTLDIYLNQETLCELINFYFKNFANNQEKKKIISTSNSISISSSISSFLNLNDNFEKNDKSFKIVSKINQISITLLTKESSVSKIILENIESNVINLKNEKRIDGSIGNFRLIDLTFIDSKYPDIIKSLDPKRFIKYEIYSNNNNNQDQNKFTNSKIFKIDIHNLQTIILFNFFQEIEEYFGKIIEQSAYFQSEINFESFVTELMIKAKKVQSKINEEKEFLLFDINLHNFDIIIPKHFKSNSFIIGKFKQINFKNNFNFVNEQEISINYFSEFNDLKFEIGKINKKETEYNTIISETSFSFQINHFPFLLQKEVNEKKPKFILSTHFPIIKLVISRKLFEQISKTFTKNNFKEKLKIIQQEIKDIEEKIQDDKKEENKDLNLIKAEFEITFDKIEIEFLHKSSKIEDNIIEFILHEDSFAKLTLEKLKLKDKLFENSKNITDVTISRIKMINSNPNFKGYYREVFGLNKKDLRENINQFEANIFSEQNEIKVVISLISLTFYVNWPIIFDFIHFFIPERIQISNQNENENENLFKKNLHLELFIHNQKIIFFPNLYVKQKKALEIKHNLVFNYKKIISSDDININIIDQDIKVNYLKFETEEKFQKRVIVQPFNFSNQIDIMKKDNKFVLDSSFSNFDATLFTTKDLKMIIQIYFSFIKHFKIFKQKRVIIKIQEEKENDNYNYKKVIDRKENFIFNLQTKGFKIGLIDNHSHSLRTQPLFILDIDKFDLPINGNLETKQINSKLLINFYIDYYNVNVESWENFIEKWNLLFQIDYSFEEKLINMNIISNDNMYCNVSQSFINITKEFIKYLLETISKAKEIKNEKEIKIENENENEIQNEKEIKIENQIENEKEIKIGNKIEKEIKNEKEIKIENQIENEKEIENENENEIKIENKNEIENEIENEKEIKIENQIENQIEIENEIKIEKEIQIEKEIKNEKEIKIENQIENEKEIENENENEIKIEKENENEIKIEKEIQAFNPYWIENQTHELIEWWTHNEITQHSTEPKKLLLKPNEIQAIQITRTKDETKLTSAMQNSIIVNFQFKKYPNRTPYNMFISRIEKRIFICHLNKNTKVKILASVDICEDTSKKLTIKTALHIQLQQMSIPLQLLFWSEKGDYKSSSLIIYPEKEYSIPFEFINKGSISIFALENDQIYIDEEKDENENPIQNQNQIKKVRKFSFRKKKKDENQNENEKVRKFSFRKKKKDENENENEKKKKKDEIKKEKDRKFSFRKIKHKKIEIKEDNNENEQNESKTKINLQKSISLSKLPRNPIIIECQNTKGKNNFYFSVFIKKKIHSQRSCSKIEILPTLIIENVLFSTIQFSIRNQKRKQKNEVIILRGERKSIYNILLEPDCVTFIVGIDGYQNTEQQILDLKSRKSNKQLTILDNQNRLEYFSKENQITKQGIREIAFFSQFVVFNKSGIVLDYITGNEKKWIFEEKNDKDNNDIIVPNVGEILSGKNQYESITEKFSNRVVMINKKEMKTKTNNSEWSQNINLEASGSFKELRMKYLGYYIEIAVSIRGGTDAFKRTSTATFSPRFFIVNQCNFDIEVSTENEDNQIKNKEKQIKSQDYIPLYFWNQKQHLLRMKILINNQLNENNNNNNKDEDEWNWSNPFVVDGIGEFGLKMRSKSGDVYIANILIKDNGPIFYVFVKPETKERPPYLINNQTTFSFIIQQKGTKISEVVEPKNTIRYSWENMTEKKELRFEILEKKLTKERRKKIQEQTIAIFSHKIGLDKLKRYPLIAFGKKWISFSVLNRNSTKVLEIREFLQKESKRRRRIIKDQKRKNNELNDDSNDDEILTGNEVTGLKYNFTVILSGFSISMIDKTPKEIGLMTMQGFGLHIEGDAKGQAFEFRLERFQLDNQNPIAIYPVIIEPKPIKDVNLPVISISIARSFVSGGDVDYYRYVSVLVQALNIKIDEETLEEFFDFFSVMGIMNWIKSKRRSKYLEGKDIVTMIHEEYSEQKKIEDKKEKTKKEQKMKNYFELFHLNPIELDVSFYSCNKKFLNIFGSSLANFEDCELKINGLVLRHAILTNKNFELLIFKHYQHFIKKQLYKIIFSFDIFGDAKGLFKNVGTGFAMFFHEPAKGIVKSPTEFVKGAGKGTWGLVKHSINGIFGTTSKVVGSLGQGVSKLTLDKEFQESRKQDQIRNKPKHIGEGITKGTKSFAKGLWSGVSGLVTQPIKGAKKSGTKGFFQGAGKGLLGVVSKPVVGFADFTSNVFQGIKNTTSIFDIKSFGRVRLPRYFGIDKVLYPFNPDLAKSQFILSTLKDGKYLKESCICLVPRFLQEKTSVIVTGNISFFI</sequence>
<feature type="compositionally biased region" description="Basic residues" evidence="4">
    <location>
        <begin position="2072"/>
        <end position="2083"/>
    </location>
</feature>
<evidence type="ECO:0000256" key="3">
    <source>
        <dbReference type="SAM" id="Coils"/>
    </source>
</evidence>
<dbReference type="InterPro" id="IPR026847">
    <property type="entry name" value="VPS13"/>
</dbReference>
<feature type="region of interest" description="Disordered" evidence="4">
    <location>
        <begin position="2058"/>
        <end position="2123"/>
    </location>
</feature>
<keyword evidence="3" id="KW-0175">Coiled coil</keyword>
<dbReference type="Pfam" id="PF12624">
    <property type="entry name" value="VPS13_N"/>
    <property type="match status" value="1"/>
</dbReference>
<comment type="similarity">
    <text evidence="1">Belongs to the VPS13 family.</text>
</comment>
<evidence type="ECO:0000256" key="1">
    <source>
        <dbReference type="ARBA" id="ARBA00006545"/>
    </source>
</evidence>
<dbReference type="PANTHER" id="PTHR16166">
    <property type="entry name" value="VACUOLAR PROTEIN SORTING-ASSOCIATED PROTEIN VPS13"/>
    <property type="match status" value="1"/>
</dbReference>
<protein>
    <submittedName>
        <fullName evidence="7">Vacuolar protein sorting-associated protein vps13</fullName>
    </submittedName>
</protein>
<feature type="coiled-coil region" evidence="3">
    <location>
        <begin position="1760"/>
        <end position="1863"/>
    </location>
</feature>
<evidence type="ECO:0000259" key="6">
    <source>
        <dbReference type="Pfam" id="PF25037"/>
    </source>
</evidence>
<dbReference type="PANTHER" id="PTHR16166:SF93">
    <property type="entry name" value="INTERMEMBRANE LIPID TRANSFER PROTEIN VPS13"/>
    <property type="match status" value="1"/>
</dbReference>
<dbReference type="OrthoDB" id="428159at2759"/>
<evidence type="ECO:0000256" key="4">
    <source>
        <dbReference type="SAM" id="MobiDB-lite"/>
    </source>
</evidence>
<feature type="domain" description="Chorein N-terminal" evidence="5">
    <location>
        <begin position="1"/>
        <end position="210"/>
    </location>
</feature>
<dbReference type="GO" id="GO:0045053">
    <property type="term" value="P:protein retention in Golgi apparatus"/>
    <property type="evidence" value="ECO:0007669"/>
    <property type="project" value="TreeGrafter"/>
</dbReference>
<keyword evidence="8" id="KW-1185">Reference proteome</keyword>
<dbReference type="GO" id="GO:0006623">
    <property type="term" value="P:protein targeting to vacuole"/>
    <property type="evidence" value="ECO:0007669"/>
    <property type="project" value="TreeGrafter"/>
</dbReference>
<feature type="coiled-coil region" evidence="3">
    <location>
        <begin position="1241"/>
        <end position="1279"/>
    </location>
</feature>
<evidence type="ECO:0000313" key="7">
    <source>
        <dbReference type="EMBL" id="KAJ5078899.1"/>
    </source>
</evidence>
<name>A0A9Q0RHM2_ANAIG</name>
<dbReference type="InterPro" id="IPR026854">
    <property type="entry name" value="VPS13_N"/>
</dbReference>
<evidence type="ECO:0000256" key="2">
    <source>
        <dbReference type="ARBA" id="ARBA00022448"/>
    </source>
</evidence>
<reference evidence="7" key="1">
    <citation type="submission" date="2022-10" db="EMBL/GenBank/DDBJ databases">
        <title>Novel sulphate-reducing endosymbionts in the free-living metamonad Anaeramoeba.</title>
        <authorList>
            <person name="Jerlstrom-Hultqvist J."/>
            <person name="Cepicka I."/>
            <person name="Gallot-Lavallee L."/>
            <person name="Salas-Leiva D."/>
            <person name="Curtis B.A."/>
            <person name="Zahonova K."/>
            <person name="Pipaliya S."/>
            <person name="Dacks J."/>
            <person name="Roger A.J."/>
        </authorList>
    </citation>
    <scope>NUCLEOTIDE SEQUENCE</scope>
    <source>
        <strain evidence="7">BMAN</strain>
    </source>
</reference>
<feature type="compositionally biased region" description="Basic and acidic residues" evidence="4">
    <location>
        <begin position="2104"/>
        <end position="2123"/>
    </location>
</feature>
<feature type="compositionally biased region" description="Basic and acidic residues" evidence="4">
    <location>
        <begin position="2084"/>
        <end position="2095"/>
    </location>
</feature>
<gene>
    <name evidence="7" type="ORF">M0811_04622</name>
</gene>
<dbReference type="OMA" id="RHHIGAQ"/>
<dbReference type="Pfam" id="PF25037">
    <property type="entry name" value="VPS13_C"/>
    <property type="match status" value="1"/>
</dbReference>
<feature type="domain" description="Intermembrane lipid transfer protein VPS13-like C-terminal" evidence="6">
    <location>
        <begin position="3140"/>
        <end position="3196"/>
    </location>
</feature>
<feature type="coiled-coil region" evidence="3">
    <location>
        <begin position="326"/>
        <end position="360"/>
    </location>
</feature>
<evidence type="ECO:0000259" key="5">
    <source>
        <dbReference type="Pfam" id="PF12624"/>
    </source>
</evidence>
<dbReference type="EMBL" id="JAPDFW010000044">
    <property type="protein sequence ID" value="KAJ5078899.1"/>
    <property type="molecule type" value="Genomic_DNA"/>
</dbReference>
<proteinExistence type="inferred from homology"/>
<evidence type="ECO:0000313" key="8">
    <source>
        <dbReference type="Proteomes" id="UP001149090"/>
    </source>
</evidence>
<dbReference type="InterPro" id="IPR056748">
    <property type="entry name" value="VPS13-like_C"/>
</dbReference>
<accession>A0A9Q0RHM2</accession>
<keyword evidence="2" id="KW-0813">Transport</keyword>